<dbReference type="InterPro" id="IPR017853">
    <property type="entry name" value="GH"/>
</dbReference>
<dbReference type="PANTHER" id="PTHR10353">
    <property type="entry name" value="GLYCOSYL HYDROLASE"/>
    <property type="match status" value="1"/>
</dbReference>
<evidence type="ECO:0000256" key="1">
    <source>
        <dbReference type="ARBA" id="ARBA00010838"/>
    </source>
</evidence>
<dbReference type="GO" id="GO:0008422">
    <property type="term" value="F:beta-glucosidase activity"/>
    <property type="evidence" value="ECO:0007669"/>
    <property type="project" value="TreeGrafter"/>
</dbReference>
<protein>
    <submittedName>
        <fullName evidence="5">Beta-glucosidase</fullName>
    </submittedName>
</protein>
<dbReference type="InterPro" id="IPR033132">
    <property type="entry name" value="GH_1_N_CS"/>
</dbReference>
<dbReference type="PRINTS" id="PR00131">
    <property type="entry name" value="GLHYDRLASE1"/>
</dbReference>
<reference evidence="5 6" key="1">
    <citation type="journal article" date="2020" name="Front. Microbiol.">
        <title>Single-cell genomics of novel Actinobacteria with the Wood-Ljungdahl pathway discovered in a serpentinizing system.</title>
        <authorList>
            <person name="Merino N."/>
            <person name="Kawai M."/>
            <person name="Boyd E.S."/>
            <person name="Colman D.R."/>
            <person name="McGlynn S.E."/>
            <person name="Nealson K.H."/>
            <person name="Kurokawa K."/>
            <person name="Hongoh Y."/>
        </authorList>
    </citation>
    <scope>NUCLEOTIDE SEQUENCE [LARGE SCALE GENOMIC DNA]</scope>
    <source>
        <strain evidence="5 6">S06</strain>
    </source>
</reference>
<evidence type="ECO:0000256" key="4">
    <source>
        <dbReference type="RuleBase" id="RU003690"/>
    </source>
</evidence>
<comment type="caution">
    <text evidence="5">The sequence shown here is derived from an EMBL/GenBank/DDBJ whole genome shotgun (WGS) entry which is preliminary data.</text>
</comment>
<name>A0A6V8NRC0_9ACTN</name>
<accession>A0A6V8NRC0</accession>
<evidence type="ECO:0000313" key="6">
    <source>
        <dbReference type="Proteomes" id="UP000580051"/>
    </source>
</evidence>
<dbReference type="PANTHER" id="PTHR10353:SF209">
    <property type="entry name" value="GALACTOLIPID GALACTOSYLTRANSFERASE SFR2, CHLOROPLASTIC"/>
    <property type="match status" value="1"/>
</dbReference>
<dbReference type="AlphaFoldDB" id="A0A6V8NRC0"/>
<keyword evidence="3" id="KW-0326">Glycosidase</keyword>
<keyword evidence="2" id="KW-0378">Hydrolase</keyword>
<gene>
    <name evidence="5" type="ORF">HKBW3S06_01160</name>
</gene>
<dbReference type="Pfam" id="PF00232">
    <property type="entry name" value="Glyco_hydro_1"/>
    <property type="match status" value="1"/>
</dbReference>
<dbReference type="RefSeq" id="WP_176227005.1">
    <property type="nucleotide sequence ID" value="NZ_BLRV01000143.1"/>
</dbReference>
<sequence>MEQLNHKRFLWGTATSSHQVEGGNFYNDWWLWEKEGRIKTGDSSHPACEHYQRYKEDFDLIKFLNNNSYRFSIEWSRIEKEEGKFDQNEIEHYVNMLREMKIRDIEPVLTLHHFTIPQWLYQKGGFENPQFADYFSRFVSKVVPYYKEFTNYWITINEPVIIALMGYIFGDWPPGVKDRKRAFSILRNLVFSHAKAYDIIKEEKKESLISIAHNMTILKPATRNPLHHIASCTLNNWFNMAFLKTLTEGSIYPPIGNKSFHSELKNKLDFIGLNYYTRAFLKFTIKGVAEFKRKNVPRSDFGFEIYPEGLYEILMKLKSFGLPVMITENGIADHEDKYRPDFLKKSLLAVSRAIKKGLDILGYLHWSLMDNFEWVEGYSMKFGLFETNFLTQERKPRESAYIYQKASLINPYTDSFDI</sequence>
<evidence type="ECO:0000313" key="5">
    <source>
        <dbReference type="EMBL" id="GFP21934.1"/>
    </source>
</evidence>
<dbReference type="InterPro" id="IPR001360">
    <property type="entry name" value="Glyco_hydro_1"/>
</dbReference>
<organism evidence="5 6">
    <name type="scientific">Candidatus Hakubella thermalkaliphila</name>
    <dbReference type="NCBI Taxonomy" id="2754717"/>
    <lineage>
        <taxon>Bacteria</taxon>
        <taxon>Bacillati</taxon>
        <taxon>Actinomycetota</taxon>
        <taxon>Actinomycetota incertae sedis</taxon>
        <taxon>Candidatus Hakubellales</taxon>
        <taxon>Candidatus Hakubellaceae</taxon>
        <taxon>Candidatus Hakubella</taxon>
    </lineage>
</organism>
<dbReference type="SUPFAM" id="SSF51445">
    <property type="entry name" value="(Trans)glycosidases"/>
    <property type="match status" value="1"/>
</dbReference>
<dbReference type="PROSITE" id="PS00653">
    <property type="entry name" value="GLYCOSYL_HYDROL_F1_2"/>
    <property type="match status" value="1"/>
</dbReference>
<evidence type="ECO:0000256" key="2">
    <source>
        <dbReference type="ARBA" id="ARBA00022801"/>
    </source>
</evidence>
<proteinExistence type="inferred from homology"/>
<dbReference type="GO" id="GO:0005975">
    <property type="term" value="P:carbohydrate metabolic process"/>
    <property type="evidence" value="ECO:0007669"/>
    <property type="project" value="InterPro"/>
</dbReference>
<dbReference type="Gene3D" id="3.20.20.80">
    <property type="entry name" value="Glycosidases"/>
    <property type="match status" value="1"/>
</dbReference>
<dbReference type="Proteomes" id="UP000580051">
    <property type="component" value="Unassembled WGS sequence"/>
</dbReference>
<comment type="similarity">
    <text evidence="1 4">Belongs to the glycosyl hydrolase 1 family.</text>
</comment>
<evidence type="ECO:0000256" key="3">
    <source>
        <dbReference type="ARBA" id="ARBA00023295"/>
    </source>
</evidence>
<dbReference type="EMBL" id="BLRV01000143">
    <property type="protein sequence ID" value="GFP21934.1"/>
    <property type="molecule type" value="Genomic_DNA"/>
</dbReference>